<dbReference type="OrthoDB" id="9793825at2"/>
<accession>A0A2T0RM78</accession>
<dbReference type="SUPFAM" id="SSF51735">
    <property type="entry name" value="NAD(P)-binding Rossmann-fold domains"/>
    <property type="match status" value="1"/>
</dbReference>
<dbReference type="Proteomes" id="UP000239480">
    <property type="component" value="Unassembled WGS sequence"/>
</dbReference>
<comment type="caution">
    <text evidence="4">The sequence shown here is derived from an EMBL/GenBank/DDBJ whole genome shotgun (WGS) entry which is preliminary data.</text>
</comment>
<dbReference type="EMBL" id="PVTD01000007">
    <property type="protein sequence ID" value="PRY22241.1"/>
    <property type="molecule type" value="Genomic_DNA"/>
</dbReference>
<dbReference type="PRINTS" id="PR00081">
    <property type="entry name" value="GDHRDH"/>
</dbReference>
<dbReference type="Gene3D" id="3.40.50.720">
    <property type="entry name" value="NAD(P)-binding Rossmann-like Domain"/>
    <property type="match status" value="1"/>
</dbReference>
<dbReference type="GO" id="GO:0016491">
    <property type="term" value="F:oxidoreductase activity"/>
    <property type="evidence" value="ECO:0007669"/>
    <property type="project" value="UniProtKB-KW"/>
</dbReference>
<reference evidence="4 5" key="1">
    <citation type="submission" date="2018-03" db="EMBL/GenBank/DDBJ databases">
        <title>Genomic Encyclopedia of Archaeal and Bacterial Type Strains, Phase II (KMG-II): from individual species to whole genera.</title>
        <authorList>
            <person name="Goeker M."/>
        </authorList>
    </citation>
    <scope>NUCLEOTIDE SEQUENCE [LARGE SCALE GENOMIC DNA]</scope>
    <source>
        <strain evidence="4 5">DSM 29328</strain>
    </source>
</reference>
<dbReference type="Pfam" id="PF00106">
    <property type="entry name" value="adh_short"/>
    <property type="match status" value="1"/>
</dbReference>
<sequence>MSNETILITGCSSGIGRLTATFFQQKGWNVIATVRSKPDVDAELNALDNVLVTTLDVTKKDTIEAAIAAGIDRFGKIDVVLNNAGYGSYGLLEATPEHKMRMQYEVNVIGTMLVMQAIIPHFRERGAGTIINISSMGGKITFPLGTLYHGSKFAVEGMSEALSFEMSAIGVRVKLVEPGMMKTNFGGSSFDMNLDPSLTEYDDFVAGMTAAMAAGGESAGDPITVAETIWQAATDGSDQLRYVAGEDAEQIIAARKAMDDPDYLALIRSQMGL</sequence>
<name>A0A2T0RM78_9RHOB</name>
<evidence type="ECO:0000313" key="4">
    <source>
        <dbReference type="EMBL" id="PRY22241.1"/>
    </source>
</evidence>
<evidence type="ECO:0000256" key="3">
    <source>
        <dbReference type="RuleBase" id="RU000363"/>
    </source>
</evidence>
<dbReference type="PANTHER" id="PTHR43976:SF16">
    <property type="entry name" value="SHORT-CHAIN DEHYDROGENASE_REDUCTASE FAMILY PROTEIN"/>
    <property type="match status" value="1"/>
</dbReference>
<dbReference type="PRINTS" id="PR00080">
    <property type="entry name" value="SDRFAMILY"/>
</dbReference>
<protein>
    <submittedName>
        <fullName evidence="4">Short-subunit dehydrogenase</fullName>
    </submittedName>
</protein>
<evidence type="ECO:0000256" key="1">
    <source>
        <dbReference type="ARBA" id="ARBA00006484"/>
    </source>
</evidence>
<gene>
    <name evidence="4" type="ORF">CLV78_107165</name>
</gene>
<evidence type="ECO:0000256" key="2">
    <source>
        <dbReference type="ARBA" id="ARBA00023002"/>
    </source>
</evidence>
<comment type="similarity">
    <text evidence="1 3">Belongs to the short-chain dehydrogenases/reductases (SDR) family.</text>
</comment>
<dbReference type="CDD" id="cd05374">
    <property type="entry name" value="17beta-HSD-like_SDR_c"/>
    <property type="match status" value="1"/>
</dbReference>
<dbReference type="InterPro" id="IPR051911">
    <property type="entry name" value="SDR_oxidoreductase"/>
</dbReference>
<dbReference type="AlphaFoldDB" id="A0A2T0RM78"/>
<dbReference type="RefSeq" id="WP_106206067.1">
    <property type="nucleotide sequence ID" value="NZ_PVTD01000007.1"/>
</dbReference>
<keyword evidence="5" id="KW-1185">Reference proteome</keyword>
<dbReference type="PANTHER" id="PTHR43976">
    <property type="entry name" value="SHORT CHAIN DEHYDROGENASE"/>
    <property type="match status" value="1"/>
</dbReference>
<dbReference type="InterPro" id="IPR002347">
    <property type="entry name" value="SDR_fam"/>
</dbReference>
<organism evidence="4 5">
    <name type="scientific">Aliiruegeria haliotis</name>
    <dbReference type="NCBI Taxonomy" id="1280846"/>
    <lineage>
        <taxon>Bacteria</taxon>
        <taxon>Pseudomonadati</taxon>
        <taxon>Pseudomonadota</taxon>
        <taxon>Alphaproteobacteria</taxon>
        <taxon>Rhodobacterales</taxon>
        <taxon>Roseobacteraceae</taxon>
        <taxon>Aliiruegeria</taxon>
    </lineage>
</organism>
<proteinExistence type="inferred from homology"/>
<evidence type="ECO:0000313" key="5">
    <source>
        <dbReference type="Proteomes" id="UP000239480"/>
    </source>
</evidence>
<dbReference type="InterPro" id="IPR036291">
    <property type="entry name" value="NAD(P)-bd_dom_sf"/>
</dbReference>
<keyword evidence="2" id="KW-0560">Oxidoreductase</keyword>